<organism evidence="8 9">
    <name type="scientific">Ligilactobacillus ceti DSM 22408</name>
    <dbReference type="NCBI Taxonomy" id="1122146"/>
    <lineage>
        <taxon>Bacteria</taxon>
        <taxon>Bacillati</taxon>
        <taxon>Bacillota</taxon>
        <taxon>Bacilli</taxon>
        <taxon>Lactobacillales</taxon>
        <taxon>Lactobacillaceae</taxon>
        <taxon>Ligilactobacillus</taxon>
    </lineage>
</organism>
<feature type="transmembrane region" description="Helical" evidence="7">
    <location>
        <begin position="345"/>
        <end position="364"/>
    </location>
</feature>
<dbReference type="AlphaFoldDB" id="A0A0R2KJ42"/>
<feature type="transmembrane region" description="Helical" evidence="7">
    <location>
        <begin position="216"/>
        <end position="236"/>
    </location>
</feature>
<keyword evidence="6 7" id="KW-0472">Membrane</keyword>
<dbReference type="PANTHER" id="PTHR43337:SF2">
    <property type="entry name" value="XANTHINE_URACIL PERMEASE"/>
    <property type="match status" value="1"/>
</dbReference>
<feature type="transmembrane region" description="Helical" evidence="7">
    <location>
        <begin position="131"/>
        <end position="148"/>
    </location>
</feature>
<feature type="transmembrane region" description="Helical" evidence="7">
    <location>
        <begin position="65"/>
        <end position="84"/>
    </location>
</feature>
<comment type="caution">
    <text evidence="8">The sequence shown here is derived from an EMBL/GenBank/DDBJ whole genome shotgun (WGS) entry which is preliminary data.</text>
</comment>
<feature type="transmembrane region" description="Helical" evidence="7">
    <location>
        <begin position="7"/>
        <end position="26"/>
    </location>
</feature>
<protein>
    <submittedName>
        <fullName evidence="8">Purine transport protein</fullName>
    </submittedName>
</protein>
<evidence type="ECO:0000313" key="9">
    <source>
        <dbReference type="Proteomes" id="UP000051500"/>
    </source>
</evidence>
<sequence>MWRWADAPIIMTPGMGVNAFFTYTLVVAMELTWQQAIAISIISSVLYLIIAFTKLSTIFSQAIPGSLKAGITAGIGLFLVTIGLEKAHLIQQGGSRSLLAIGDLSSPTVLLALFGLVVTLILFLRKTPGGFIIGIILTSVLGVVFDIGQQQSGMSVSLAHLAQYPSIMFKGDFSSLFTLKFLLAVFSMTMILVFESMGLLEGLLPEKSQFKRAYQASAMCTFMSGFLGTSPTVAAAESASGIESGGRTGVMSLTAGSLFLISLLFIPLLSYVPEAAIAPVIIITGALMMGALQSINFGDFSDWFPAFLITVLIPLTGSISTGLAFGFVAYPLAKIAVGQTKKVSGTLYILAALFLLQLICDAVFL</sequence>
<dbReference type="GO" id="GO:0005886">
    <property type="term" value="C:plasma membrane"/>
    <property type="evidence" value="ECO:0007669"/>
    <property type="project" value="TreeGrafter"/>
</dbReference>
<gene>
    <name evidence="8" type="ORF">IV53_GL000069</name>
</gene>
<evidence type="ECO:0000256" key="3">
    <source>
        <dbReference type="ARBA" id="ARBA00022448"/>
    </source>
</evidence>
<reference evidence="8 9" key="1">
    <citation type="journal article" date="2015" name="Genome Announc.">
        <title>Expanding the biotechnology potential of lactobacilli through comparative genomics of 213 strains and associated genera.</title>
        <authorList>
            <person name="Sun Z."/>
            <person name="Harris H.M."/>
            <person name="McCann A."/>
            <person name="Guo C."/>
            <person name="Argimon S."/>
            <person name="Zhang W."/>
            <person name="Yang X."/>
            <person name="Jeffery I.B."/>
            <person name="Cooney J.C."/>
            <person name="Kagawa T.F."/>
            <person name="Liu W."/>
            <person name="Song Y."/>
            <person name="Salvetti E."/>
            <person name="Wrobel A."/>
            <person name="Rasinkangas P."/>
            <person name="Parkhill J."/>
            <person name="Rea M.C."/>
            <person name="O'Sullivan O."/>
            <person name="Ritari J."/>
            <person name="Douillard F.P."/>
            <person name="Paul Ross R."/>
            <person name="Yang R."/>
            <person name="Briner A.E."/>
            <person name="Felis G.E."/>
            <person name="de Vos W.M."/>
            <person name="Barrangou R."/>
            <person name="Klaenhammer T.R."/>
            <person name="Caufield P.W."/>
            <person name="Cui Y."/>
            <person name="Zhang H."/>
            <person name="O'Toole P.W."/>
        </authorList>
    </citation>
    <scope>NUCLEOTIDE SEQUENCE [LARGE SCALE GENOMIC DNA]</scope>
    <source>
        <strain evidence="8 9">DSM 22408</strain>
    </source>
</reference>
<dbReference type="Pfam" id="PF00860">
    <property type="entry name" value="Xan_ur_permease"/>
    <property type="match status" value="1"/>
</dbReference>
<dbReference type="Proteomes" id="UP000051500">
    <property type="component" value="Unassembled WGS sequence"/>
</dbReference>
<dbReference type="eggNOG" id="COG2252">
    <property type="taxonomic scope" value="Bacteria"/>
</dbReference>
<dbReference type="GO" id="GO:0005345">
    <property type="term" value="F:purine nucleobase transmembrane transporter activity"/>
    <property type="evidence" value="ECO:0007669"/>
    <property type="project" value="TreeGrafter"/>
</dbReference>
<evidence type="ECO:0000313" key="8">
    <source>
        <dbReference type="EMBL" id="KRN89352.1"/>
    </source>
</evidence>
<feature type="transmembrane region" description="Helical" evidence="7">
    <location>
        <begin position="32"/>
        <end position="53"/>
    </location>
</feature>
<comment type="subcellular location">
    <subcellularLocation>
        <location evidence="1">Membrane</location>
        <topology evidence="1">Multi-pass membrane protein</topology>
    </subcellularLocation>
</comment>
<comment type="similarity">
    <text evidence="2">Belongs to the nucleobase:cation symporter-2 (NCS2) (TC 2.A.40) family. Azg-like subfamily.</text>
</comment>
<feature type="transmembrane region" description="Helical" evidence="7">
    <location>
        <begin position="248"/>
        <end position="269"/>
    </location>
</feature>
<evidence type="ECO:0000256" key="4">
    <source>
        <dbReference type="ARBA" id="ARBA00022692"/>
    </source>
</evidence>
<feature type="transmembrane region" description="Helical" evidence="7">
    <location>
        <begin position="104"/>
        <end position="124"/>
    </location>
</feature>
<evidence type="ECO:0000256" key="6">
    <source>
        <dbReference type="ARBA" id="ARBA00023136"/>
    </source>
</evidence>
<evidence type="ECO:0000256" key="2">
    <source>
        <dbReference type="ARBA" id="ARBA00005697"/>
    </source>
</evidence>
<keyword evidence="5 7" id="KW-1133">Transmembrane helix</keyword>
<dbReference type="PANTHER" id="PTHR43337">
    <property type="entry name" value="XANTHINE/URACIL PERMEASE C887.17-RELATED"/>
    <property type="match status" value="1"/>
</dbReference>
<keyword evidence="3" id="KW-0813">Transport</keyword>
<keyword evidence="9" id="KW-1185">Reference proteome</keyword>
<dbReference type="STRING" id="1122146.IV53_GL000069"/>
<name>A0A0R2KJ42_9LACO</name>
<evidence type="ECO:0000256" key="1">
    <source>
        <dbReference type="ARBA" id="ARBA00004141"/>
    </source>
</evidence>
<dbReference type="InterPro" id="IPR045018">
    <property type="entry name" value="Azg-like"/>
</dbReference>
<evidence type="ECO:0000256" key="5">
    <source>
        <dbReference type="ARBA" id="ARBA00022989"/>
    </source>
</evidence>
<keyword evidence="4 7" id="KW-0812">Transmembrane</keyword>
<accession>A0A0R2KJ42</accession>
<feature type="transmembrane region" description="Helical" evidence="7">
    <location>
        <begin position="307"/>
        <end position="333"/>
    </location>
</feature>
<feature type="transmembrane region" description="Helical" evidence="7">
    <location>
        <begin position="181"/>
        <end position="204"/>
    </location>
</feature>
<evidence type="ECO:0000256" key="7">
    <source>
        <dbReference type="SAM" id="Phobius"/>
    </source>
</evidence>
<dbReference type="PATRIC" id="fig|1122146.4.peg.71"/>
<proteinExistence type="inferred from homology"/>
<dbReference type="EMBL" id="JQBZ01000016">
    <property type="protein sequence ID" value="KRN89352.1"/>
    <property type="molecule type" value="Genomic_DNA"/>
</dbReference>
<feature type="transmembrane region" description="Helical" evidence="7">
    <location>
        <begin position="276"/>
        <end position="295"/>
    </location>
</feature>
<dbReference type="InterPro" id="IPR006043">
    <property type="entry name" value="NCS2"/>
</dbReference>